<dbReference type="EMBL" id="JACHEN010000003">
    <property type="protein sequence ID" value="MBB6214647.1"/>
    <property type="molecule type" value="Genomic_DNA"/>
</dbReference>
<gene>
    <name evidence="2" type="ORF">HNQ80_000730</name>
</gene>
<dbReference type="Proteomes" id="UP000579281">
    <property type="component" value="Unassembled WGS sequence"/>
</dbReference>
<accession>A0A841KMI2</accession>
<dbReference type="SUPFAM" id="SSF54862">
    <property type="entry name" value="4Fe-4S ferredoxins"/>
    <property type="match status" value="1"/>
</dbReference>
<reference evidence="2 3" key="1">
    <citation type="submission" date="2020-08" db="EMBL/GenBank/DDBJ databases">
        <title>Genomic Encyclopedia of Type Strains, Phase IV (KMG-IV): sequencing the most valuable type-strain genomes for metagenomic binning, comparative biology and taxonomic classification.</title>
        <authorList>
            <person name="Goeker M."/>
        </authorList>
    </citation>
    <scope>NUCLEOTIDE SEQUENCE [LARGE SCALE GENOMIC DNA]</scope>
    <source>
        <strain evidence="2 3">DSM 103526</strain>
    </source>
</reference>
<keyword evidence="3" id="KW-1185">Reference proteome</keyword>
<comment type="caution">
    <text evidence="2">The sequence shown here is derived from an EMBL/GenBank/DDBJ whole genome shotgun (WGS) entry which is preliminary data.</text>
</comment>
<feature type="domain" description="4Fe-4S ferredoxin-type" evidence="1">
    <location>
        <begin position="177"/>
        <end position="211"/>
    </location>
</feature>
<dbReference type="PANTHER" id="PTHR42827:SF1">
    <property type="entry name" value="IRON-SULFUR CLUSTER-BINDING PROTEIN"/>
    <property type="match status" value="1"/>
</dbReference>
<organism evidence="2 3">
    <name type="scientific">Anaerosolibacter carboniphilus</name>
    <dbReference type="NCBI Taxonomy" id="1417629"/>
    <lineage>
        <taxon>Bacteria</taxon>
        <taxon>Bacillati</taxon>
        <taxon>Bacillota</taxon>
        <taxon>Clostridia</taxon>
        <taxon>Peptostreptococcales</taxon>
        <taxon>Thermotaleaceae</taxon>
        <taxon>Anaerosolibacter</taxon>
    </lineage>
</organism>
<name>A0A841KMI2_9FIRM</name>
<evidence type="ECO:0000313" key="2">
    <source>
        <dbReference type="EMBL" id="MBB6214647.1"/>
    </source>
</evidence>
<protein>
    <submittedName>
        <fullName evidence="2">Epoxyqueuosine reductase QueG</fullName>
    </submittedName>
</protein>
<evidence type="ECO:0000259" key="1">
    <source>
        <dbReference type="PROSITE" id="PS51379"/>
    </source>
</evidence>
<dbReference type="PROSITE" id="PS51379">
    <property type="entry name" value="4FE4S_FER_2"/>
    <property type="match status" value="1"/>
</dbReference>
<evidence type="ECO:0000313" key="3">
    <source>
        <dbReference type="Proteomes" id="UP000579281"/>
    </source>
</evidence>
<dbReference type="PANTHER" id="PTHR42827">
    <property type="entry name" value="IRON-SULFUR CLUSTER-BINDING PROTEIN-RELATED"/>
    <property type="match status" value="1"/>
</dbReference>
<dbReference type="InterPro" id="IPR017896">
    <property type="entry name" value="4Fe4S_Fe-S-bd"/>
</dbReference>
<dbReference type="RefSeq" id="WP_184308277.1">
    <property type="nucleotide sequence ID" value="NZ_JACHEN010000003.1"/>
</dbReference>
<sequence>MENMKEYIEGCIKDLVKNTSGKTKYREPIIGFADPIDLEFSRIKSFTHEKHLLPQDLMSEVKTVVSFFIPFTKELVMGNKGDPYVSKDWVEAYIETNQLIREIYNHLEHQLKMYKIKVAWEIPQPSFDEEKLMSMWSQRHVAYIAGIGTFGINNLLITEKGCAGRYGSFVIDYLIEPTKRVNRERCLFKYNGSCGQCIALCPVGALSESGFDRYKCNERVWEVDAYYKELDTCDACGKCSLGPCAIW</sequence>
<dbReference type="AlphaFoldDB" id="A0A841KMI2"/>
<proteinExistence type="predicted"/>